<reference evidence="4" key="1">
    <citation type="submission" date="2013-12" db="EMBL/GenBank/DDBJ databases">
        <authorList>
            <person name="Aslett M."/>
        </authorList>
    </citation>
    <scope>NUCLEOTIDE SEQUENCE [LARGE SCALE GENOMIC DNA]</scope>
    <source>
        <strain evidence="4">Lindley</strain>
    </source>
</reference>
<keyword evidence="2" id="KW-1133">Transmembrane helix</keyword>
<protein>
    <submittedName>
        <fullName evidence="5">C2 domain-containing protein</fullName>
    </submittedName>
</protein>
<evidence type="ECO:0000313" key="4">
    <source>
        <dbReference type="Proteomes" id="UP000050741"/>
    </source>
</evidence>
<dbReference type="InterPro" id="IPR035892">
    <property type="entry name" value="C2_domain_sf"/>
</dbReference>
<evidence type="ECO:0000313" key="5">
    <source>
        <dbReference type="WBParaSite" id="GPLIN_000058200"/>
    </source>
</evidence>
<dbReference type="SMART" id="SM00239">
    <property type="entry name" value="C2"/>
    <property type="match status" value="1"/>
</dbReference>
<feature type="transmembrane region" description="Helical" evidence="2">
    <location>
        <begin position="196"/>
        <end position="219"/>
    </location>
</feature>
<sequence>MPHSVWHNVCQVSSNGWGGECDYCLNYDAQTCSLVFLPLGPKAREALVRMGFDRKSRAVKFSLLQMSDLPRDASIGLLDPYAKVYALINGQKRVAKQKTRVMRRTLSPLFGAEDWLEFVLPDNVGLDADGVPRSLSFNVVLFNHDGVKRNEPIGQFTVDAASELFNGTFKTHQEQNGLKAAAAAEDKERAEWHKGYFAVGLVLVQLLAIILLGICVFLLSMALRRCWRRVYGHARAPPHNKCNNNSDSNSSSTKLSVQEL</sequence>
<evidence type="ECO:0000256" key="2">
    <source>
        <dbReference type="SAM" id="Phobius"/>
    </source>
</evidence>
<reference evidence="4" key="2">
    <citation type="submission" date="2014-05" db="EMBL/GenBank/DDBJ databases">
        <title>The genome and life-stage specific transcriptomes of Globodera pallida elucidate key aspects of plant parasitism by a cyst nematode.</title>
        <authorList>
            <person name="Cotton J.A."/>
            <person name="Lilley C.J."/>
            <person name="Jones L.M."/>
            <person name="Kikuchi T."/>
            <person name="Reid A.J."/>
            <person name="Thorpe P."/>
            <person name="Tsai I.J."/>
            <person name="Beasley H."/>
            <person name="Blok V."/>
            <person name="Cock P.J.A."/>
            <person name="Van den Akker S.E."/>
            <person name="Holroyd N."/>
            <person name="Hunt M."/>
            <person name="Mantelin S."/>
            <person name="Naghra H."/>
            <person name="Pain A."/>
            <person name="Palomares-Rius J.E."/>
            <person name="Zarowiecki M."/>
            <person name="Berriman M."/>
            <person name="Jones J.T."/>
            <person name="Urwin P.E."/>
        </authorList>
    </citation>
    <scope>NUCLEOTIDE SEQUENCE [LARGE SCALE GENOMIC DNA]</scope>
    <source>
        <strain evidence="4">Lindley</strain>
    </source>
</reference>
<feature type="domain" description="C2" evidence="3">
    <location>
        <begin position="38"/>
        <end position="175"/>
    </location>
</feature>
<dbReference type="InterPro" id="IPR000008">
    <property type="entry name" value="C2_dom"/>
</dbReference>
<dbReference type="Proteomes" id="UP000050741">
    <property type="component" value="Unassembled WGS sequence"/>
</dbReference>
<keyword evidence="4" id="KW-1185">Reference proteome</keyword>
<dbReference type="Gene3D" id="2.60.40.150">
    <property type="entry name" value="C2 domain"/>
    <property type="match status" value="1"/>
</dbReference>
<proteinExistence type="predicted"/>
<dbReference type="Pfam" id="PF00168">
    <property type="entry name" value="C2"/>
    <property type="match status" value="1"/>
</dbReference>
<name>A0A183BJ03_GLOPA</name>
<keyword evidence="2" id="KW-0812">Transmembrane</keyword>
<evidence type="ECO:0000259" key="3">
    <source>
        <dbReference type="PROSITE" id="PS50004"/>
    </source>
</evidence>
<reference evidence="5" key="3">
    <citation type="submission" date="2016-06" db="UniProtKB">
        <authorList>
            <consortium name="WormBaseParasite"/>
        </authorList>
    </citation>
    <scope>IDENTIFICATION</scope>
</reference>
<dbReference type="WBParaSite" id="GPLIN_000058200">
    <property type="protein sequence ID" value="GPLIN_000058200"/>
    <property type="gene ID" value="GPLIN_000058200"/>
</dbReference>
<feature type="compositionally biased region" description="Low complexity" evidence="1">
    <location>
        <begin position="240"/>
        <end position="252"/>
    </location>
</feature>
<dbReference type="SUPFAM" id="SSF49562">
    <property type="entry name" value="C2 domain (Calcium/lipid-binding domain, CaLB)"/>
    <property type="match status" value="1"/>
</dbReference>
<organism evidence="4 5">
    <name type="scientific">Globodera pallida</name>
    <name type="common">Potato cyst nematode worm</name>
    <name type="synonym">Heterodera pallida</name>
    <dbReference type="NCBI Taxonomy" id="36090"/>
    <lineage>
        <taxon>Eukaryota</taxon>
        <taxon>Metazoa</taxon>
        <taxon>Ecdysozoa</taxon>
        <taxon>Nematoda</taxon>
        <taxon>Chromadorea</taxon>
        <taxon>Rhabditida</taxon>
        <taxon>Tylenchina</taxon>
        <taxon>Tylenchomorpha</taxon>
        <taxon>Tylenchoidea</taxon>
        <taxon>Heteroderidae</taxon>
        <taxon>Heteroderinae</taxon>
        <taxon>Globodera</taxon>
    </lineage>
</organism>
<dbReference type="AlphaFoldDB" id="A0A183BJ03"/>
<keyword evidence="2" id="KW-0472">Membrane</keyword>
<feature type="region of interest" description="Disordered" evidence="1">
    <location>
        <begin position="238"/>
        <end position="260"/>
    </location>
</feature>
<evidence type="ECO:0000256" key="1">
    <source>
        <dbReference type="SAM" id="MobiDB-lite"/>
    </source>
</evidence>
<accession>A0A183BJ03</accession>
<dbReference type="PROSITE" id="PS50004">
    <property type="entry name" value="C2"/>
    <property type="match status" value="1"/>
</dbReference>